<organism evidence="1 2">
    <name type="scientific">Desulfitobacterium hafniense DP7</name>
    <dbReference type="NCBI Taxonomy" id="537010"/>
    <lineage>
        <taxon>Bacteria</taxon>
        <taxon>Bacillati</taxon>
        <taxon>Bacillota</taxon>
        <taxon>Clostridia</taxon>
        <taxon>Eubacteriales</taxon>
        <taxon>Desulfitobacteriaceae</taxon>
        <taxon>Desulfitobacterium</taxon>
    </lineage>
</organism>
<evidence type="ECO:0000313" key="1">
    <source>
        <dbReference type="EMBL" id="EHL07097.1"/>
    </source>
</evidence>
<dbReference type="Proteomes" id="UP000004416">
    <property type="component" value="Unassembled WGS sequence"/>
</dbReference>
<sequence length="45" mass="5324">MITEQTVLKNIGLTSFEHRLLFFFNNFSTYFFQIEHVGKLSAILQ</sequence>
<accession>G9XMR7</accession>
<dbReference type="AlphaFoldDB" id="G9XMR7"/>
<gene>
    <name evidence="1" type="ORF">HMPREF0322_02255</name>
</gene>
<comment type="caution">
    <text evidence="1">The sequence shown here is derived from an EMBL/GenBank/DDBJ whole genome shotgun (WGS) entry which is preliminary data.</text>
</comment>
<protein>
    <submittedName>
        <fullName evidence="1">Uncharacterized protein</fullName>
    </submittedName>
</protein>
<dbReference type="HOGENOM" id="CLU_3198922_0_0_9"/>
<dbReference type="EMBL" id="AFZX01000052">
    <property type="protein sequence ID" value="EHL07097.1"/>
    <property type="molecule type" value="Genomic_DNA"/>
</dbReference>
<proteinExistence type="predicted"/>
<reference evidence="1 2" key="1">
    <citation type="submission" date="2011-08" db="EMBL/GenBank/DDBJ databases">
        <authorList>
            <person name="Weinstock G."/>
            <person name="Sodergren E."/>
            <person name="Clifton S."/>
            <person name="Fulton L."/>
            <person name="Fulton B."/>
            <person name="Courtney L."/>
            <person name="Fronick C."/>
            <person name="Harrison M."/>
            <person name="Strong C."/>
            <person name="Farmer C."/>
            <person name="Delahaunty K."/>
            <person name="Markovic C."/>
            <person name="Hall O."/>
            <person name="Minx P."/>
            <person name="Tomlinson C."/>
            <person name="Mitreva M."/>
            <person name="Hou S."/>
            <person name="Chen J."/>
            <person name="Wollam A."/>
            <person name="Pepin K.H."/>
            <person name="Johnson M."/>
            <person name="Bhonagiri V."/>
            <person name="Zhang X."/>
            <person name="Suruliraj S."/>
            <person name="Warren W."/>
            <person name="Chinwalla A."/>
            <person name="Mardis E.R."/>
            <person name="Wilson R.K."/>
        </authorList>
    </citation>
    <scope>NUCLEOTIDE SEQUENCE [LARGE SCALE GENOMIC DNA]</scope>
    <source>
        <strain evidence="1 2">DP7</strain>
    </source>
</reference>
<name>G9XMR7_DESHA</name>
<evidence type="ECO:0000313" key="2">
    <source>
        <dbReference type="Proteomes" id="UP000004416"/>
    </source>
</evidence>